<feature type="region of interest" description="Disordered" evidence="1">
    <location>
        <begin position="485"/>
        <end position="586"/>
    </location>
</feature>
<dbReference type="AlphaFoldDB" id="A0A1F6G8W6"/>
<comment type="caution">
    <text evidence="2">The sequence shown here is derived from an EMBL/GenBank/DDBJ whole genome shotgun (WGS) entry which is preliminary data.</text>
</comment>
<dbReference type="InterPro" id="IPR045538">
    <property type="entry name" value="CIS_TMP"/>
</dbReference>
<name>A0A1F6G8W6_9PROT</name>
<evidence type="ECO:0000313" key="3">
    <source>
        <dbReference type="Proteomes" id="UP000178449"/>
    </source>
</evidence>
<evidence type="ECO:0000256" key="1">
    <source>
        <dbReference type="SAM" id="MobiDB-lite"/>
    </source>
</evidence>
<accession>A0A1F6G8W6</accession>
<gene>
    <name evidence="2" type="ORF">A2527_00885</name>
</gene>
<dbReference type="Pfam" id="PF19268">
    <property type="entry name" value="CIS_TMP"/>
    <property type="match status" value="2"/>
</dbReference>
<dbReference type="EMBL" id="MFNE01000037">
    <property type="protein sequence ID" value="OGG94538.1"/>
    <property type="molecule type" value="Genomic_DNA"/>
</dbReference>
<dbReference type="Proteomes" id="UP000178449">
    <property type="component" value="Unassembled WGS sequence"/>
</dbReference>
<proteinExistence type="predicted"/>
<sequence>MAEHLIESLCLNLQYPGAGLEWNRRVSRFAQGPLVSLLEQSLENYEGRIQRLELDLGLIDPNHFEVEITQKLVQGLNKALTLADWQKLGQARKAEEAMRTYFDSGKLPWDQEFGDEKGFLTAFETWWALPQERIWLKETLAQKPSVISRFFYRLGKSAWAILTQLFPQVPWAPLHQARAHRPALEWLPPEEWCQLLGFASANSLATSELVRGKNTSFKEVENDPIGQVTNFNVSDNNTIGPNLKPEKHSSEWAKASKTGGLQPPSAQRVDSNFLGAKDEAKVSEQDFNPSKEAGLLAQFEALTEKPPATSSFQKAPSQGLPLGFDRPVEVYREQLQEVNKSLSGAQIIYQKILDKNLTLGNQEIFIKNENNLLHLSKSDPQEHSLNTPEPFNKSMPLGDKGSPADDFATSQAEAKTDFIPSFGLVSSASKSSEKGLSARTFEESHTRADWLDLKQVLVDTLAKTEESGFEAIPPVSGFETEKSILDLPKNDPRSPSASPDKPKPAAWQLPGEKVSKDPKADLTGLLKRFNDSTPPAETWAGEGKSPSQTNQNPEKSAFSKMLSGEKAGGNPERLPRQGTQGPAYEEPLQMSSVAQEGVVFTPSPTPQSPNSPIAPDAEVLGKEYLKDHLDPKALQTLGKPLDRQFSKGSQKSLAQRWAQFRQDYSRSKPQPTHTQWFIEPKEKEGVWFIKDAGLVLASPFFGAWLKDLNLTQNGAFVDKGAQLRALALIVWLADPKMTRPEWQWALPKLLVGLLPSQPVPPFLPITVFEKAKGLLLLKSIISRWPLLKNTSPDTLRNSFLARPGRLVEEANNWLLQVETSPFDVLLPGLTWGFGMQKFSWMKKPLITHWP</sequence>
<reference evidence="2 3" key="1">
    <citation type="journal article" date="2016" name="Nat. Commun.">
        <title>Thousands of microbial genomes shed light on interconnected biogeochemical processes in an aquifer system.</title>
        <authorList>
            <person name="Anantharaman K."/>
            <person name="Brown C.T."/>
            <person name="Hug L.A."/>
            <person name="Sharon I."/>
            <person name="Castelle C.J."/>
            <person name="Probst A.J."/>
            <person name="Thomas B.C."/>
            <person name="Singh A."/>
            <person name="Wilkins M.J."/>
            <person name="Karaoz U."/>
            <person name="Brodie E.L."/>
            <person name="Williams K.H."/>
            <person name="Hubbard S.S."/>
            <person name="Banfield J.F."/>
        </authorList>
    </citation>
    <scope>NUCLEOTIDE SEQUENCE [LARGE SCALE GENOMIC DNA]</scope>
</reference>
<organism evidence="2 3">
    <name type="scientific">Candidatus Lambdaproteobacteria bacterium RIFOXYD2_FULL_50_16</name>
    <dbReference type="NCBI Taxonomy" id="1817772"/>
    <lineage>
        <taxon>Bacteria</taxon>
        <taxon>Pseudomonadati</taxon>
        <taxon>Pseudomonadota</taxon>
        <taxon>Candidatus Lambdaproteobacteria</taxon>
    </lineage>
</organism>
<dbReference type="STRING" id="1817772.A2527_00885"/>
<evidence type="ECO:0000313" key="2">
    <source>
        <dbReference type="EMBL" id="OGG94538.1"/>
    </source>
</evidence>
<feature type="region of interest" description="Disordered" evidence="1">
    <location>
        <begin position="378"/>
        <end position="407"/>
    </location>
</feature>
<protein>
    <submittedName>
        <fullName evidence="2">Uncharacterized protein</fullName>
    </submittedName>
</protein>
<feature type="compositionally biased region" description="Polar residues" evidence="1">
    <location>
        <begin position="545"/>
        <end position="554"/>
    </location>
</feature>